<proteinExistence type="predicted"/>
<reference evidence="1 2" key="1">
    <citation type="journal article" date="2018" name="BMC Genomics">
        <title>Comparative genome analyses reveal sequence features reflecting distinct modes of host-adaptation between dicot and monocot powdery mildew.</title>
        <authorList>
            <person name="Wu Y."/>
            <person name="Ma X."/>
            <person name="Pan Z."/>
            <person name="Kale S.D."/>
            <person name="Song Y."/>
            <person name="King H."/>
            <person name="Zhang Q."/>
            <person name="Presley C."/>
            <person name="Deng X."/>
            <person name="Wei C.I."/>
            <person name="Xiao S."/>
        </authorList>
    </citation>
    <scope>NUCLEOTIDE SEQUENCE [LARGE SCALE GENOMIC DNA]</scope>
    <source>
        <strain evidence="1">UMSG2</strain>
    </source>
</reference>
<organism evidence="1 2">
    <name type="scientific">Erysiphe neolycopersici</name>
    <dbReference type="NCBI Taxonomy" id="212602"/>
    <lineage>
        <taxon>Eukaryota</taxon>
        <taxon>Fungi</taxon>
        <taxon>Dikarya</taxon>
        <taxon>Ascomycota</taxon>
        <taxon>Pezizomycotina</taxon>
        <taxon>Leotiomycetes</taxon>
        <taxon>Erysiphales</taxon>
        <taxon>Erysiphaceae</taxon>
        <taxon>Erysiphe</taxon>
    </lineage>
</organism>
<dbReference type="AlphaFoldDB" id="A0A420H7V5"/>
<dbReference type="Proteomes" id="UP000286134">
    <property type="component" value="Unassembled WGS sequence"/>
</dbReference>
<gene>
    <name evidence="1" type="ORF">OnM2_104027</name>
</gene>
<evidence type="ECO:0000313" key="2">
    <source>
        <dbReference type="Proteomes" id="UP000286134"/>
    </source>
</evidence>
<protein>
    <submittedName>
        <fullName evidence="1">Uncharacterized protein</fullName>
    </submittedName>
</protein>
<keyword evidence="2" id="KW-1185">Reference proteome</keyword>
<sequence length="142" mass="15822">MVADQNTQFSNSEVIKVVQEKARIPSKADAVIRAQWVNTAARSTETSKSHEQAYSFEDYLVEYEKQKILKSRNVWMKTLDVDLKLPFFSLGEALNMGVGGASVDQTKWMAFADGVSSIYVTFEIGQPARRTTVPAAHSLTDT</sequence>
<dbReference type="EMBL" id="MCFK01010474">
    <property type="protein sequence ID" value="RKF53509.1"/>
    <property type="molecule type" value="Genomic_DNA"/>
</dbReference>
<name>A0A420H7V5_9PEZI</name>
<accession>A0A420H7V5</accession>
<evidence type="ECO:0000313" key="1">
    <source>
        <dbReference type="EMBL" id="RKF53509.1"/>
    </source>
</evidence>
<comment type="caution">
    <text evidence="1">The sequence shown here is derived from an EMBL/GenBank/DDBJ whole genome shotgun (WGS) entry which is preliminary data.</text>
</comment>
<dbReference type="OrthoDB" id="10602265at2759"/>